<evidence type="ECO:0000313" key="5">
    <source>
        <dbReference type="Proteomes" id="UP000295270"/>
    </source>
</evidence>
<feature type="domain" description="YhcG PDDEXK nuclease" evidence="1">
    <location>
        <begin position="181"/>
        <end position="327"/>
    </location>
</feature>
<dbReference type="EMBL" id="SLWA01000005">
    <property type="protein sequence ID" value="TCN56584.1"/>
    <property type="molecule type" value="Genomic_DNA"/>
</dbReference>
<dbReference type="InterPro" id="IPR011856">
    <property type="entry name" value="tRNA_endonuc-like_dom_sf"/>
</dbReference>
<protein>
    <submittedName>
        <fullName evidence="4">DUF1016 domain-containing protein</fullName>
    </submittedName>
    <submittedName>
        <fullName evidence="3">Nuclease of restriction endonuclease-like (RecB) superfamily</fullName>
    </submittedName>
</protein>
<dbReference type="PANTHER" id="PTHR30547">
    <property type="entry name" value="UNCHARACTERIZED PROTEIN YHCG-RELATED"/>
    <property type="match status" value="1"/>
</dbReference>
<accession>A0A4Y7UAX8</accession>
<dbReference type="PANTHER" id="PTHR30547:SF5">
    <property type="entry name" value="NUCLEASE YHCG-RELATED"/>
    <property type="match status" value="1"/>
</dbReference>
<dbReference type="Proteomes" id="UP000298340">
    <property type="component" value="Unassembled WGS sequence"/>
</dbReference>
<dbReference type="OrthoDB" id="9801263at2"/>
<evidence type="ECO:0000259" key="1">
    <source>
        <dbReference type="Pfam" id="PF06250"/>
    </source>
</evidence>
<evidence type="ECO:0000259" key="2">
    <source>
        <dbReference type="Pfam" id="PF17761"/>
    </source>
</evidence>
<reference evidence="4 6" key="2">
    <citation type="journal article" date="2018" name="Syst. Appl. Microbiol.">
        <title>Flavobacterium circumlabens sp. nov. and Flavobacterium cupreum sp. nov., two psychrotrophic species isolated from Antarctic environmental samples.</title>
        <authorList>
            <person name="Kralova S."/>
            <person name="Busse H.J."/>
            <person name="Svec P."/>
            <person name="Maslanova I."/>
            <person name="Stankova E."/>
            <person name="Bartak M."/>
            <person name="Sedlacek I."/>
        </authorList>
    </citation>
    <scope>NUCLEOTIDE SEQUENCE [LARGE SCALE GENOMIC DNA]</scope>
    <source>
        <strain evidence="4 6">CCM 8828</strain>
    </source>
</reference>
<dbReference type="GO" id="GO:0003676">
    <property type="term" value="F:nucleic acid binding"/>
    <property type="evidence" value="ECO:0007669"/>
    <property type="project" value="InterPro"/>
</dbReference>
<dbReference type="Pfam" id="PF06250">
    <property type="entry name" value="YhcG_C"/>
    <property type="match status" value="1"/>
</dbReference>
<dbReference type="Pfam" id="PF17761">
    <property type="entry name" value="DUF1016_N"/>
    <property type="match status" value="1"/>
</dbReference>
<name>A0A4Y7UAX8_9FLAO</name>
<gene>
    <name evidence="4" type="ORF">D0809_15730</name>
    <name evidence="3" type="ORF">EV142_105365</name>
</gene>
<feature type="domain" description="YhcG N-terminal" evidence="2">
    <location>
        <begin position="17"/>
        <end position="152"/>
    </location>
</feature>
<evidence type="ECO:0000313" key="3">
    <source>
        <dbReference type="EMBL" id="TCN56584.1"/>
    </source>
</evidence>
<sequence>MSDKPEANDHPELLNSIVGLIDQTRHFVAKTVNQELTLLYWKIGKTINEEILKNDRADYGKKLIKNLSEDLFNRYGSGFNKRNLHSFIKLNSIIPDITIVHTVCAQLSWSHIRTLIYIENNIKREFYVQMSIHERWSVRTLQERIDSMLFERTAISKKPEETIINDLELLKTEKQISPDLIFRDPYFLDFLGLHDSYSEKDLESSILAQLQNFITEIGSEFAFLARQKRITIDDEDFYIDLLFYHRGLRRLVAIDLKLGKFKAGYKGQMELYLRWLEKNEQKEGENKPIGLILCSEKSPEQINYLMLDNDEQIKVSAYLTQLPEKKLLLEKLEKAIAIAQNNIYK</sequence>
<comment type="caution">
    <text evidence="4">The sequence shown here is derived from an EMBL/GenBank/DDBJ whole genome shotgun (WGS) entry which is preliminary data.</text>
</comment>
<proteinExistence type="predicted"/>
<dbReference type="Proteomes" id="UP000295270">
    <property type="component" value="Unassembled WGS sequence"/>
</dbReference>
<keyword evidence="5" id="KW-1185">Reference proteome</keyword>
<dbReference type="InterPro" id="IPR041527">
    <property type="entry name" value="YhcG_N"/>
</dbReference>
<reference evidence="3 5" key="1">
    <citation type="journal article" date="2015" name="Stand. Genomic Sci.">
        <title>Genomic Encyclopedia of Bacterial and Archaeal Type Strains, Phase III: the genomes of soil and plant-associated and newly described type strains.</title>
        <authorList>
            <person name="Whitman W.B."/>
            <person name="Woyke T."/>
            <person name="Klenk H.P."/>
            <person name="Zhou Y."/>
            <person name="Lilburn T.G."/>
            <person name="Beck B.J."/>
            <person name="De Vos P."/>
            <person name="Vandamme P."/>
            <person name="Eisen J.A."/>
            <person name="Garrity G."/>
            <person name="Hugenholtz P."/>
            <person name="Kyrpides N.C."/>
        </authorList>
    </citation>
    <scope>NUCLEOTIDE SEQUENCE [LARGE SCALE GENOMIC DNA]</scope>
    <source>
        <strain evidence="3 5">P5626</strain>
    </source>
</reference>
<dbReference type="Gene3D" id="3.40.1350.10">
    <property type="match status" value="1"/>
</dbReference>
<organism evidence="4 6">
    <name type="scientific">Flavobacterium circumlabens</name>
    <dbReference type="NCBI Taxonomy" id="2133765"/>
    <lineage>
        <taxon>Bacteria</taxon>
        <taxon>Pseudomonadati</taxon>
        <taxon>Bacteroidota</taxon>
        <taxon>Flavobacteriia</taxon>
        <taxon>Flavobacteriales</taxon>
        <taxon>Flavobacteriaceae</taxon>
        <taxon>Flavobacterium</taxon>
    </lineage>
</organism>
<evidence type="ECO:0000313" key="4">
    <source>
        <dbReference type="EMBL" id="TEB43596.1"/>
    </source>
</evidence>
<evidence type="ECO:0000313" key="6">
    <source>
        <dbReference type="Proteomes" id="UP000298340"/>
    </source>
</evidence>
<dbReference type="AlphaFoldDB" id="A0A4Y7UAX8"/>
<dbReference type="RefSeq" id="WP_132036571.1">
    <property type="nucleotide sequence ID" value="NZ_QWDN01000005.1"/>
</dbReference>
<reference evidence="3" key="3">
    <citation type="submission" date="2019-03" db="EMBL/GenBank/DDBJ databases">
        <authorList>
            <person name="Whitman W."/>
            <person name="Huntemann M."/>
            <person name="Clum A."/>
            <person name="Pillay M."/>
            <person name="Palaniappan K."/>
            <person name="Varghese N."/>
            <person name="Mikhailova N."/>
            <person name="Stamatis D."/>
            <person name="Reddy T."/>
            <person name="Daum C."/>
            <person name="Shapiro N."/>
            <person name="Ivanova N."/>
            <person name="Kyrpides N."/>
            <person name="Woyke T."/>
        </authorList>
    </citation>
    <scope>NUCLEOTIDE SEQUENCE</scope>
    <source>
        <strain evidence="3">P5626</strain>
    </source>
</reference>
<dbReference type="InterPro" id="IPR053148">
    <property type="entry name" value="PD-DEXK-like_domain"/>
</dbReference>
<dbReference type="EMBL" id="QWDN01000005">
    <property type="protein sequence ID" value="TEB43596.1"/>
    <property type="molecule type" value="Genomic_DNA"/>
</dbReference>
<dbReference type="InterPro" id="IPR009362">
    <property type="entry name" value="YhcG_C"/>
</dbReference>